<accession>A0A6J7E8U9</accession>
<dbReference type="EMBL" id="CAFBLT010000001">
    <property type="protein sequence ID" value="CAB4877254.1"/>
    <property type="molecule type" value="Genomic_DNA"/>
</dbReference>
<evidence type="ECO:0000313" key="1">
    <source>
        <dbReference type="EMBL" id="CAB4877254.1"/>
    </source>
</evidence>
<proteinExistence type="predicted"/>
<organism evidence="1">
    <name type="scientific">freshwater metagenome</name>
    <dbReference type="NCBI Taxonomy" id="449393"/>
    <lineage>
        <taxon>unclassified sequences</taxon>
        <taxon>metagenomes</taxon>
        <taxon>ecological metagenomes</taxon>
    </lineage>
</organism>
<evidence type="ECO:0000313" key="2">
    <source>
        <dbReference type="EMBL" id="CAB5029716.1"/>
    </source>
</evidence>
<dbReference type="EMBL" id="CAFBPM010000018">
    <property type="protein sequence ID" value="CAB5029716.1"/>
    <property type="molecule type" value="Genomic_DNA"/>
</dbReference>
<name>A0A6J7E8U9_9ZZZZ</name>
<protein>
    <submittedName>
        <fullName evidence="1">Unannotated protein</fullName>
    </submittedName>
</protein>
<reference evidence="1" key="1">
    <citation type="submission" date="2020-05" db="EMBL/GenBank/DDBJ databases">
        <authorList>
            <person name="Chiriac C."/>
            <person name="Salcher M."/>
            <person name="Ghai R."/>
            <person name="Kavagutti S V."/>
        </authorList>
    </citation>
    <scope>NUCLEOTIDE SEQUENCE</scope>
</reference>
<dbReference type="AlphaFoldDB" id="A0A6J7E8U9"/>
<gene>
    <name evidence="1" type="ORF">UFOPK3427_01207</name>
    <name evidence="2" type="ORF">UFOPK4112_01510</name>
</gene>
<sequence>MSHEEAPHSSEKKIAIKDVLPVHETKIICAFIDSVRWQEAKLQPPHSYTVKQWSDDSAGFEGIVRMIRTFGHEENFYNETYIYLTLGDLKYWTMGAPIEETTVLNRADAGTHYAMSG</sequence>